<comment type="caution">
    <text evidence="1">The sequence shown here is derived from an EMBL/GenBank/DDBJ whole genome shotgun (WGS) entry which is preliminary data.</text>
</comment>
<protein>
    <submittedName>
        <fullName evidence="1">Transposase for IS2404</fullName>
    </submittedName>
</protein>
<organism evidence="1 2">
    <name type="scientific">Mycobacterium ulcerans str. Harvey</name>
    <dbReference type="NCBI Taxonomy" id="1299332"/>
    <lineage>
        <taxon>Bacteria</taxon>
        <taxon>Bacillati</taxon>
        <taxon>Actinomycetota</taxon>
        <taxon>Actinomycetes</taxon>
        <taxon>Mycobacteriales</taxon>
        <taxon>Mycobacteriaceae</taxon>
        <taxon>Mycobacterium</taxon>
        <taxon>Mycobacterium ulcerans group</taxon>
    </lineage>
</organism>
<gene>
    <name evidence="1" type="ORF">I551_7708</name>
</gene>
<reference evidence="1 2" key="1">
    <citation type="submission" date="2014-01" db="EMBL/GenBank/DDBJ databases">
        <authorList>
            <person name="Dobos K."/>
            <person name="Lenaerts A."/>
            <person name="Ordway D."/>
            <person name="DeGroote M.A."/>
            <person name="Parker T."/>
            <person name="Sizemore C."/>
            <person name="Tallon L.J."/>
            <person name="Sadzewicz L.K."/>
            <person name="Sengamalay N."/>
            <person name="Fraser C.M."/>
            <person name="Hine E."/>
            <person name="Shefchek K.A."/>
            <person name="Das S.P."/>
            <person name="Tettelin H."/>
        </authorList>
    </citation>
    <scope>NUCLEOTIDE SEQUENCE [LARGE SCALE GENOMIC DNA]</scope>
    <source>
        <strain evidence="1 2">Harvey</strain>
    </source>
</reference>
<evidence type="ECO:0000313" key="1">
    <source>
        <dbReference type="EMBL" id="EUA85847.1"/>
    </source>
</evidence>
<accession>A0ABN0QMK5</accession>
<name>A0ABN0QMK5_MYCUL</name>
<dbReference type="EMBL" id="JAOL01000188">
    <property type="protein sequence ID" value="EUA85847.1"/>
    <property type="molecule type" value="Genomic_DNA"/>
</dbReference>
<proteinExistence type="predicted"/>
<evidence type="ECO:0000313" key="2">
    <source>
        <dbReference type="Proteomes" id="UP000020681"/>
    </source>
</evidence>
<keyword evidence="2" id="KW-1185">Reference proteome</keyword>
<dbReference type="Proteomes" id="UP000020681">
    <property type="component" value="Unassembled WGS sequence"/>
</dbReference>
<sequence length="51" mass="5765">MRWLVTVDAMHTQVVTAKLICATLKSHYLMIVKSNQAKILARITALPWAEV</sequence>
<feature type="non-terminal residue" evidence="1">
    <location>
        <position position="51"/>
    </location>
</feature>